<organism evidence="1 2">
    <name type="scientific">Trifolium subterraneum</name>
    <name type="common">Subterranean clover</name>
    <dbReference type="NCBI Taxonomy" id="3900"/>
    <lineage>
        <taxon>Eukaryota</taxon>
        <taxon>Viridiplantae</taxon>
        <taxon>Streptophyta</taxon>
        <taxon>Embryophyta</taxon>
        <taxon>Tracheophyta</taxon>
        <taxon>Spermatophyta</taxon>
        <taxon>Magnoliopsida</taxon>
        <taxon>eudicotyledons</taxon>
        <taxon>Gunneridae</taxon>
        <taxon>Pentapetalae</taxon>
        <taxon>rosids</taxon>
        <taxon>fabids</taxon>
        <taxon>Fabales</taxon>
        <taxon>Fabaceae</taxon>
        <taxon>Papilionoideae</taxon>
        <taxon>50 kb inversion clade</taxon>
        <taxon>NPAAA clade</taxon>
        <taxon>Hologalegina</taxon>
        <taxon>IRL clade</taxon>
        <taxon>Trifolieae</taxon>
        <taxon>Trifolium</taxon>
    </lineage>
</organism>
<dbReference type="EMBL" id="DF973134">
    <property type="protein sequence ID" value="GAU13234.1"/>
    <property type="molecule type" value="Genomic_DNA"/>
</dbReference>
<evidence type="ECO:0000313" key="1">
    <source>
        <dbReference type="EMBL" id="GAU13234.1"/>
    </source>
</evidence>
<keyword evidence="2" id="KW-1185">Reference proteome</keyword>
<protein>
    <submittedName>
        <fullName evidence="1">Uncharacterized protein</fullName>
    </submittedName>
</protein>
<dbReference type="Proteomes" id="UP000242715">
    <property type="component" value="Unassembled WGS sequence"/>
</dbReference>
<proteinExistence type="predicted"/>
<accession>A0A2Z6LVX3</accession>
<evidence type="ECO:0000313" key="2">
    <source>
        <dbReference type="Proteomes" id="UP000242715"/>
    </source>
</evidence>
<name>A0A2Z6LVX3_TRISU</name>
<dbReference type="AlphaFoldDB" id="A0A2Z6LVX3"/>
<sequence length="75" mass="8574">MPTAGDLDSDQQAGALSQKPICNRYMKSVHKKVLHPRQGILLTKSKIPDFWQGIAIRIDLKLINLNCMIIFRRID</sequence>
<gene>
    <name evidence="1" type="ORF">TSUD_246040</name>
</gene>
<reference evidence="2" key="1">
    <citation type="journal article" date="2017" name="Front. Plant Sci.">
        <title>Climate Clever Clovers: New Paradigm to Reduce the Environmental Footprint of Ruminants by Breeding Low Methanogenic Forages Utilizing Haplotype Variation.</title>
        <authorList>
            <person name="Kaur P."/>
            <person name="Appels R."/>
            <person name="Bayer P.E."/>
            <person name="Keeble-Gagnere G."/>
            <person name="Wang J."/>
            <person name="Hirakawa H."/>
            <person name="Shirasawa K."/>
            <person name="Vercoe P."/>
            <person name="Stefanova K."/>
            <person name="Durmic Z."/>
            <person name="Nichols P."/>
            <person name="Revell C."/>
            <person name="Isobe S.N."/>
            <person name="Edwards D."/>
            <person name="Erskine W."/>
        </authorList>
    </citation>
    <scope>NUCLEOTIDE SEQUENCE [LARGE SCALE GENOMIC DNA]</scope>
    <source>
        <strain evidence="2">cv. Daliak</strain>
    </source>
</reference>